<evidence type="ECO:0000256" key="2">
    <source>
        <dbReference type="SAM" id="Phobius"/>
    </source>
</evidence>
<organism evidence="3 4">
    <name type="scientific">Oceanospirillum sediminis</name>
    <dbReference type="NCBI Taxonomy" id="2760088"/>
    <lineage>
        <taxon>Bacteria</taxon>
        <taxon>Pseudomonadati</taxon>
        <taxon>Pseudomonadota</taxon>
        <taxon>Gammaproteobacteria</taxon>
        <taxon>Oceanospirillales</taxon>
        <taxon>Oceanospirillaceae</taxon>
        <taxon>Oceanospirillum</taxon>
    </lineage>
</organism>
<comment type="caution">
    <text evidence="3">The sequence shown here is derived from an EMBL/GenBank/DDBJ whole genome shotgun (WGS) entry which is preliminary data.</text>
</comment>
<keyword evidence="2" id="KW-0812">Transmembrane</keyword>
<sequence length="138" mass="14711">MSKTIHGYVACPTHGCDQIASVLKTSGTRNQYYTRCPECGCDQRNGAKHQQWIADNMRPSHAEIKEPAVAQAPAPLPEKTASSSATESTQRPDVTRPARPDTSPGEVKQPVKTSKATRMGVLGFAGMIFGGLVGLCIA</sequence>
<feature type="region of interest" description="Disordered" evidence="1">
    <location>
        <begin position="56"/>
        <end position="113"/>
    </location>
</feature>
<dbReference type="RefSeq" id="WP_182807697.1">
    <property type="nucleotide sequence ID" value="NZ_JACJFM010000004.1"/>
</dbReference>
<evidence type="ECO:0000313" key="3">
    <source>
        <dbReference type="EMBL" id="MBB1485912.1"/>
    </source>
</evidence>
<dbReference type="Proteomes" id="UP000565262">
    <property type="component" value="Unassembled WGS sequence"/>
</dbReference>
<proteinExistence type="predicted"/>
<name>A0A839IN25_9GAMM</name>
<feature type="transmembrane region" description="Helical" evidence="2">
    <location>
        <begin position="119"/>
        <end position="137"/>
    </location>
</feature>
<keyword evidence="2" id="KW-0472">Membrane</keyword>
<keyword evidence="2" id="KW-1133">Transmembrane helix</keyword>
<evidence type="ECO:0000256" key="1">
    <source>
        <dbReference type="SAM" id="MobiDB-lite"/>
    </source>
</evidence>
<protein>
    <submittedName>
        <fullName evidence="3">Uncharacterized protein</fullName>
    </submittedName>
</protein>
<keyword evidence="4" id="KW-1185">Reference proteome</keyword>
<dbReference type="AlphaFoldDB" id="A0A839IN25"/>
<feature type="compositionally biased region" description="Low complexity" evidence="1">
    <location>
        <begin position="80"/>
        <end position="89"/>
    </location>
</feature>
<gene>
    <name evidence="3" type="ORF">H4O21_04700</name>
</gene>
<accession>A0A839IN25</accession>
<reference evidence="3 4" key="1">
    <citation type="submission" date="2020-08" db="EMBL/GenBank/DDBJ databases">
        <title>Oceanospirillum sp. nov. isolated from marine sediment.</title>
        <authorList>
            <person name="Ji X."/>
        </authorList>
    </citation>
    <scope>NUCLEOTIDE SEQUENCE [LARGE SCALE GENOMIC DNA]</scope>
    <source>
        <strain evidence="3 4">D5</strain>
    </source>
</reference>
<evidence type="ECO:0000313" key="4">
    <source>
        <dbReference type="Proteomes" id="UP000565262"/>
    </source>
</evidence>
<dbReference type="EMBL" id="JACJFM010000004">
    <property type="protein sequence ID" value="MBB1485912.1"/>
    <property type="molecule type" value="Genomic_DNA"/>
</dbReference>